<organism evidence="6 7">
    <name type="scientific">Methanolobus profundi</name>
    <dbReference type="NCBI Taxonomy" id="487685"/>
    <lineage>
        <taxon>Archaea</taxon>
        <taxon>Methanobacteriati</taxon>
        <taxon>Methanobacteriota</taxon>
        <taxon>Stenosarchaea group</taxon>
        <taxon>Methanomicrobia</taxon>
        <taxon>Methanosarcinales</taxon>
        <taxon>Methanosarcinaceae</taxon>
        <taxon>Methanolobus</taxon>
    </lineage>
</organism>
<dbReference type="GO" id="GO:0043139">
    <property type="term" value="F:5'-3' DNA helicase activity"/>
    <property type="evidence" value="ECO:0007669"/>
    <property type="project" value="UniProtKB-EC"/>
</dbReference>
<evidence type="ECO:0000256" key="3">
    <source>
        <dbReference type="ARBA" id="ARBA00048954"/>
    </source>
</evidence>
<dbReference type="InterPro" id="IPR027417">
    <property type="entry name" value="P-loop_NTPase"/>
</dbReference>
<evidence type="ECO:0000259" key="5">
    <source>
        <dbReference type="Pfam" id="PF01935"/>
    </source>
</evidence>
<dbReference type="InterPro" id="IPR002789">
    <property type="entry name" value="HerA_central"/>
</dbReference>
<evidence type="ECO:0000256" key="1">
    <source>
        <dbReference type="ARBA" id="ARBA00007816"/>
    </source>
</evidence>
<dbReference type="PANTHER" id="PTHR42957:SF1">
    <property type="entry name" value="HELICASE MJ1565-RELATED"/>
    <property type="match status" value="1"/>
</dbReference>
<evidence type="ECO:0000313" key="6">
    <source>
        <dbReference type="EMBL" id="SFM40425.1"/>
    </source>
</evidence>
<dbReference type="Pfam" id="PF01935">
    <property type="entry name" value="DUF87"/>
    <property type="match status" value="1"/>
</dbReference>
<accession>A0A1I4QL61</accession>
<proteinExistence type="inferred from homology"/>
<dbReference type="Gene3D" id="3.40.50.300">
    <property type="entry name" value="P-loop containing nucleotide triphosphate hydrolases"/>
    <property type="match status" value="2"/>
</dbReference>
<feature type="domain" description="Helicase HerA central" evidence="5">
    <location>
        <begin position="183"/>
        <end position="401"/>
    </location>
</feature>
<evidence type="ECO:0000313" key="7">
    <source>
        <dbReference type="Proteomes" id="UP000198535"/>
    </source>
</evidence>
<comment type="catalytic activity">
    <reaction evidence="4">
        <text>ATP + H2O = ADP + phosphate + H(+)</text>
        <dbReference type="Rhea" id="RHEA:13065"/>
        <dbReference type="ChEBI" id="CHEBI:15377"/>
        <dbReference type="ChEBI" id="CHEBI:15378"/>
        <dbReference type="ChEBI" id="CHEBI:30616"/>
        <dbReference type="ChEBI" id="CHEBI:43474"/>
        <dbReference type="ChEBI" id="CHEBI:456216"/>
        <dbReference type="EC" id="5.6.2.4"/>
    </reaction>
</comment>
<dbReference type="GO" id="GO:0043138">
    <property type="term" value="F:3'-5' DNA helicase activity"/>
    <property type="evidence" value="ECO:0007669"/>
    <property type="project" value="UniProtKB-EC"/>
</dbReference>
<evidence type="ECO:0000256" key="4">
    <source>
        <dbReference type="ARBA" id="ARBA00048988"/>
    </source>
</evidence>
<dbReference type="Proteomes" id="UP000198535">
    <property type="component" value="Unassembled WGS sequence"/>
</dbReference>
<dbReference type="OrthoDB" id="107033at2157"/>
<name>A0A1I4QL61_9EURY</name>
<dbReference type="RefSeq" id="WP_091934329.1">
    <property type="nucleotide sequence ID" value="NZ_FOUJ01000002.1"/>
</dbReference>
<comment type="catalytic activity">
    <reaction evidence="2">
        <text>Couples ATP hydrolysis with the unwinding of duplex DNA by translocating in the 3'-5' direction.</text>
        <dbReference type="EC" id="5.6.2.4"/>
    </reaction>
</comment>
<dbReference type="EMBL" id="FOUJ01000002">
    <property type="protein sequence ID" value="SFM40425.1"/>
    <property type="molecule type" value="Genomic_DNA"/>
</dbReference>
<evidence type="ECO:0000256" key="2">
    <source>
        <dbReference type="ARBA" id="ARBA00034617"/>
    </source>
</evidence>
<dbReference type="PANTHER" id="PTHR42957">
    <property type="entry name" value="HELICASE MJ1565-RELATED"/>
    <property type="match status" value="1"/>
</dbReference>
<dbReference type="SUPFAM" id="SSF52540">
    <property type="entry name" value="P-loop containing nucleoside triphosphate hydrolases"/>
    <property type="match status" value="1"/>
</dbReference>
<dbReference type="AlphaFoldDB" id="A0A1I4QL61"/>
<reference evidence="7" key="1">
    <citation type="submission" date="2016-10" db="EMBL/GenBank/DDBJ databases">
        <authorList>
            <person name="Varghese N."/>
            <person name="Submissions S."/>
        </authorList>
    </citation>
    <scope>NUCLEOTIDE SEQUENCE [LARGE SCALE GENOMIC DNA]</scope>
    <source>
        <strain evidence="7">Mob M</strain>
    </source>
</reference>
<gene>
    <name evidence="6" type="ORF">SAMN04488696_1064</name>
</gene>
<comment type="catalytic activity">
    <reaction evidence="3">
        <text>ATP + H2O = ADP + phosphate + H(+)</text>
        <dbReference type="Rhea" id="RHEA:13065"/>
        <dbReference type="ChEBI" id="CHEBI:15377"/>
        <dbReference type="ChEBI" id="CHEBI:15378"/>
        <dbReference type="ChEBI" id="CHEBI:30616"/>
        <dbReference type="ChEBI" id="CHEBI:43474"/>
        <dbReference type="ChEBI" id="CHEBI:456216"/>
        <dbReference type="EC" id="5.6.2.3"/>
    </reaction>
</comment>
<dbReference type="STRING" id="487685.SAMN04488696_1064"/>
<protein>
    <submittedName>
        <fullName evidence="6">AAA-like domain-containing protein</fullName>
    </submittedName>
</protein>
<dbReference type="InterPro" id="IPR008571">
    <property type="entry name" value="HerA-like"/>
</dbReference>
<sequence>MSNESTVETTFDKAERLGVVGSPSSTNGFLIDILGSASNKGLVGSLCVFKYDQDSLNHYALGQITEVQMQNIWLQDPTMKGLVRQRGRVDPITERQDTHNAKMMVSAVFSTDTSHNVEQSMLRTVPPTGTPIKQIEEDFLNIMLDEFSEELFYLGNAYGTNIPLPMWLKHFGKGPDGAGEAYHIGVFGKTGSGKSVVAKMLLSGYARHKDMSILVLDPQGEFSKEIREGGILNKILSSLNRSVEVVSIQNLVLSGNGYNLFKEVLIASGFLKERMNIVADDNQERAATTIVNILQKRSSNKHLLKPIKIEKAHERKSFDLLRLELLEEKQLVKIYSGKDGQEKVRSALELDEDAIYESWRKIANLFSDRNNNKSKKIETLVSEITSNNEGKIVIVDLSETSAPLDILWTENIRFLVIRELLKELTMQAETEYKSNRLLNTLVIADEAHRLAPKEKPENDFLSEVRTTFIDSVRTTRKYGLGWMFVSQSLYSLHREILNQMRISFFGFGLGWGIELLALKELIGGASEMIKLYQQFRDPQSSLHKKEYPFMAVGPVSPLSFAGTPLFFISSDYLYEFPKLNFESSNKE</sequence>
<comment type="similarity">
    <text evidence="1">Belongs to the HerA family.</text>
</comment>
<keyword evidence="7" id="KW-1185">Reference proteome</keyword>